<keyword evidence="1" id="KW-0812">Transmembrane</keyword>
<proteinExistence type="predicted"/>
<dbReference type="Proteomes" id="UP001420932">
    <property type="component" value="Unassembled WGS sequence"/>
</dbReference>
<protein>
    <submittedName>
        <fullName evidence="2">Uncharacterized protein</fullName>
    </submittedName>
</protein>
<keyword evidence="1" id="KW-0472">Membrane</keyword>
<sequence length="149" mass="16988">MKSRVLDLLKGPPLMRRLKRGGLAHGEQKAKKNSHRIDKDLGDHDDLHLEEIEMLLNEEKKWFLRLCNVMATWEAGICHARDSLVETHKLMGDTLGKYKMRITMIIYCCYVVMCLCLNLMNSAVAGHAERVDLMMVRWLLVIGPVGVGS</sequence>
<comment type="caution">
    <text evidence="2">The sequence shown here is derived from an EMBL/GenBank/DDBJ whole genome shotgun (WGS) entry which is preliminary data.</text>
</comment>
<dbReference type="EMBL" id="JBBNAF010000036">
    <property type="protein sequence ID" value="KAK9082143.1"/>
    <property type="molecule type" value="Genomic_DNA"/>
</dbReference>
<accession>A0AAP0DZF0</accession>
<evidence type="ECO:0000313" key="2">
    <source>
        <dbReference type="EMBL" id="KAK9082143.1"/>
    </source>
</evidence>
<evidence type="ECO:0000256" key="1">
    <source>
        <dbReference type="SAM" id="Phobius"/>
    </source>
</evidence>
<reference evidence="2 3" key="1">
    <citation type="submission" date="2024-01" db="EMBL/GenBank/DDBJ databases">
        <title>Genome assemblies of Stephania.</title>
        <authorList>
            <person name="Yang L."/>
        </authorList>
    </citation>
    <scope>NUCLEOTIDE SEQUENCE [LARGE SCALE GENOMIC DNA]</scope>
    <source>
        <strain evidence="2">YNDBR</strain>
        <tissue evidence="2">Leaf</tissue>
    </source>
</reference>
<dbReference type="AlphaFoldDB" id="A0AAP0DZF0"/>
<name>A0AAP0DZF0_9MAGN</name>
<gene>
    <name evidence="2" type="ORF">Syun_031080</name>
</gene>
<keyword evidence="1" id="KW-1133">Transmembrane helix</keyword>
<keyword evidence="3" id="KW-1185">Reference proteome</keyword>
<evidence type="ECO:0000313" key="3">
    <source>
        <dbReference type="Proteomes" id="UP001420932"/>
    </source>
</evidence>
<organism evidence="2 3">
    <name type="scientific">Stephania yunnanensis</name>
    <dbReference type="NCBI Taxonomy" id="152371"/>
    <lineage>
        <taxon>Eukaryota</taxon>
        <taxon>Viridiplantae</taxon>
        <taxon>Streptophyta</taxon>
        <taxon>Embryophyta</taxon>
        <taxon>Tracheophyta</taxon>
        <taxon>Spermatophyta</taxon>
        <taxon>Magnoliopsida</taxon>
        <taxon>Ranunculales</taxon>
        <taxon>Menispermaceae</taxon>
        <taxon>Menispermoideae</taxon>
        <taxon>Cissampelideae</taxon>
        <taxon>Stephania</taxon>
    </lineage>
</organism>
<feature type="transmembrane region" description="Helical" evidence="1">
    <location>
        <begin position="104"/>
        <end position="125"/>
    </location>
</feature>